<evidence type="ECO:0000313" key="7">
    <source>
        <dbReference type="EMBL" id="SIO26084.1"/>
    </source>
</evidence>
<dbReference type="SUPFAM" id="SSF53335">
    <property type="entry name" value="S-adenosyl-L-methionine-dependent methyltransferases"/>
    <property type="match status" value="1"/>
</dbReference>
<dbReference type="GO" id="GO:0008757">
    <property type="term" value="F:S-adenosylmethionine-dependent methyltransferase activity"/>
    <property type="evidence" value="ECO:0007669"/>
    <property type="project" value="InterPro"/>
</dbReference>
<evidence type="ECO:0000313" key="8">
    <source>
        <dbReference type="Proteomes" id="UP000185151"/>
    </source>
</evidence>
<dbReference type="PANTHER" id="PTHR24422:SF19">
    <property type="entry name" value="CHEMOTAXIS PROTEIN METHYLTRANSFERASE"/>
    <property type="match status" value="1"/>
</dbReference>
<keyword evidence="4" id="KW-0802">TPR repeat</keyword>
<dbReference type="PROSITE" id="PS50123">
    <property type="entry name" value="CHER"/>
    <property type="match status" value="1"/>
</dbReference>
<feature type="region of interest" description="Disordered" evidence="5">
    <location>
        <begin position="501"/>
        <end position="522"/>
    </location>
</feature>
<evidence type="ECO:0000259" key="6">
    <source>
        <dbReference type="PROSITE" id="PS50123"/>
    </source>
</evidence>
<dbReference type="Gene3D" id="1.25.40.10">
    <property type="entry name" value="Tetratricopeptide repeat domain"/>
    <property type="match status" value="1"/>
</dbReference>
<feature type="region of interest" description="Disordered" evidence="5">
    <location>
        <begin position="353"/>
        <end position="399"/>
    </location>
</feature>
<name>A0A1N6I209_9BURK</name>
<evidence type="ECO:0000256" key="5">
    <source>
        <dbReference type="SAM" id="MobiDB-lite"/>
    </source>
</evidence>
<dbReference type="PANTHER" id="PTHR24422">
    <property type="entry name" value="CHEMOTAXIS PROTEIN METHYLTRANSFERASE"/>
    <property type="match status" value="1"/>
</dbReference>
<evidence type="ECO:0000256" key="3">
    <source>
        <dbReference type="ARBA" id="ARBA00022691"/>
    </source>
</evidence>
<evidence type="ECO:0000256" key="1">
    <source>
        <dbReference type="ARBA" id="ARBA00022603"/>
    </source>
</evidence>
<dbReference type="EMBL" id="FSRU01000001">
    <property type="protein sequence ID" value="SIO26084.1"/>
    <property type="molecule type" value="Genomic_DNA"/>
</dbReference>
<dbReference type="InterPro" id="IPR011990">
    <property type="entry name" value="TPR-like_helical_dom_sf"/>
</dbReference>
<dbReference type="SMART" id="SM00138">
    <property type="entry name" value="MeTrc"/>
    <property type="match status" value="1"/>
</dbReference>
<dbReference type="SUPFAM" id="SSF48452">
    <property type="entry name" value="TPR-like"/>
    <property type="match status" value="1"/>
</dbReference>
<feature type="compositionally biased region" description="Basic residues" evidence="5">
    <location>
        <begin position="381"/>
        <end position="393"/>
    </location>
</feature>
<evidence type="ECO:0000256" key="2">
    <source>
        <dbReference type="ARBA" id="ARBA00022679"/>
    </source>
</evidence>
<dbReference type="InterPro" id="IPR029063">
    <property type="entry name" value="SAM-dependent_MTases_sf"/>
</dbReference>
<proteinExistence type="predicted"/>
<dbReference type="PROSITE" id="PS50005">
    <property type="entry name" value="TPR"/>
    <property type="match status" value="1"/>
</dbReference>
<organism evidence="7 8">
    <name type="scientific">Paraburkholderia phenazinium</name>
    <dbReference type="NCBI Taxonomy" id="60549"/>
    <lineage>
        <taxon>Bacteria</taxon>
        <taxon>Pseudomonadati</taxon>
        <taxon>Pseudomonadota</taxon>
        <taxon>Betaproteobacteria</taxon>
        <taxon>Burkholderiales</taxon>
        <taxon>Burkholderiaceae</taxon>
        <taxon>Paraburkholderia</taxon>
    </lineage>
</organism>
<accession>A0A1N6I209</accession>
<gene>
    <name evidence="7" type="ORF">SAMN05444165_1753</name>
</gene>
<protein>
    <submittedName>
        <fullName evidence="7">Chemotaxis protein methyltransferase WspC</fullName>
    </submittedName>
</protein>
<dbReference type="AlphaFoldDB" id="A0A1N6I209"/>
<dbReference type="CDD" id="cd02440">
    <property type="entry name" value="AdoMet_MTases"/>
    <property type="match status" value="1"/>
</dbReference>
<feature type="compositionally biased region" description="Low complexity" evidence="5">
    <location>
        <begin position="365"/>
        <end position="380"/>
    </location>
</feature>
<dbReference type="InterPro" id="IPR000780">
    <property type="entry name" value="CheR_MeTrfase"/>
</dbReference>
<dbReference type="InterPro" id="IPR022642">
    <property type="entry name" value="CheR_C"/>
</dbReference>
<dbReference type="GO" id="GO:0032259">
    <property type="term" value="P:methylation"/>
    <property type="evidence" value="ECO:0007669"/>
    <property type="project" value="UniProtKB-KW"/>
</dbReference>
<dbReference type="InterPro" id="IPR050903">
    <property type="entry name" value="Bact_Chemotaxis_MeTrfase"/>
</dbReference>
<keyword evidence="2 7" id="KW-0808">Transferase</keyword>
<dbReference type="Gene3D" id="3.40.50.150">
    <property type="entry name" value="Vaccinia Virus protein VP39"/>
    <property type="match status" value="1"/>
</dbReference>
<keyword evidence="1 7" id="KW-0489">Methyltransferase</keyword>
<reference evidence="7 8" key="1">
    <citation type="submission" date="2016-11" db="EMBL/GenBank/DDBJ databases">
        <authorList>
            <person name="Jaros S."/>
            <person name="Januszkiewicz K."/>
            <person name="Wedrychowicz H."/>
        </authorList>
    </citation>
    <scope>NUCLEOTIDE SEQUENCE [LARGE SCALE GENOMIC DNA]</scope>
    <source>
        <strain evidence="7 8">GAS95</strain>
    </source>
</reference>
<sequence length="522" mass="56175">MTGDLNDDVNRAMNATDPCFETWLSHETGIDAHSLGINALERAVLERVRTTQAASPAADLAEGAVGAYWQHLNDSPDERLALVETLVVPETWFFRDREAFVALARLANEKLARDPARVLRVLSVPCSSGEEPYSAAMALLDVGIGAERFTIDAMDISARAIELAQKAVYGRNSFRGGEFGFRERHFSPRDGGWVLNERIQQTVRFAQANLFEPAQPASARYDFIFCRNVLIYFHREAQDRAIHLLDARLAEGGTIFVGPAETGLMMRHTLSSARIPLAFAFQRTPPEETSTRSFALFGKVPDAAAASALHRVYGTLKPAEAPAVPFVSVPSAASGAFVSVVSATAAEVAPASTMEAKPAAPGQRTATPAHANAHAPTHARPPAHAHPHTHAHAKSAGVAAPAASLVEARRLADAGQFDKAEHEAQKFVIVNGTDAEAFYLLGLIADARGRTADASDYYRKALYLAPAHYEALTHLAALLDMTGDSAGAQHLMRRAQRAAAKMPTMADAPLNPPRGAHGTRRH</sequence>
<dbReference type="SMART" id="SM00028">
    <property type="entry name" value="TPR"/>
    <property type="match status" value="1"/>
</dbReference>
<feature type="repeat" description="TPR" evidence="4">
    <location>
        <begin position="435"/>
        <end position="468"/>
    </location>
</feature>
<dbReference type="Pfam" id="PF01739">
    <property type="entry name" value="CheR"/>
    <property type="match status" value="1"/>
</dbReference>
<keyword evidence="8" id="KW-1185">Reference proteome</keyword>
<dbReference type="PRINTS" id="PR00996">
    <property type="entry name" value="CHERMTFRASE"/>
</dbReference>
<dbReference type="Proteomes" id="UP000185151">
    <property type="component" value="Unassembled WGS sequence"/>
</dbReference>
<dbReference type="InterPro" id="IPR019734">
    <property type="entry name" value="TPR_rpt"/>
</dbReference>
<feature type="domain" description="CheR-type methyltransferase" evidence="6">
    <location>
        <begin position="20"/>
        <end position="262"/>
    </location>
</feature>
<evidence type="ECO:0000256" key="4">
    <source>
        <dbReference type="PROSITE-ProRule" id="PRU00339"/>
    </source>
</evidence>
<keyword evidence="3" id="KW-0949">S-adenosyl-L-methionine</keyword>